<dbReference type="InterPro" id="IPR045297">
    <property type="entry name" value="Complex1_LYR_LYRM4"/>
</dbReference>
<dbReference type="PROSITE" id="PS51503">
    <property type="entry name" value="HIG1"/>
    <property type="match status" value="1"/>
</dbReference>
<dbReference type="PANTHER" id="PTHR13166">
    <property type="entry name" value="PROTEIN C6ORF149"/>
    <property type="match status" value="1"/>
</dbReference>
<dbReference type="Pfam" id="PF05347">
    <property type="entry name" value="Complex1_LYR"/>
    <property type="match status" value="1"/>
</dbReference>
<dbReference type="InterPro" id="IPR007667">
    <property type="entry name" value="Hypoxia_induced_domain"/>
</dbReference>
<name>A0A4Y9Y2Y6_9AGAM</name>
<feature type="domain" description="HIG1" evidence="8">
    <location>
        <begin position="141"/>
        <end position="232"/>
    </location>
</feature>
<evidence type="ECO:0000256" key="5">
    <source>
        <dbReference type="ARBA" id="ARBA00023136"/>
    </source>
</evidence>
<dbReference type="PANTHER" id="PTHR13166:SF7">
    <property type="entry name" value="LYR MOTIF-CONTAINING PROTEIN 4"/>
    <property type="match status" value="1"/>
</dbReference>
<dbReference type="CDD" id="cd20264">
    <property type="entry name" value="Complex1_LYR_LYRM4"/>
    <property type="match status" value="1"/>
</dbReference>
<dbReference type="STRING" id="205917.A0A4Y9Y2Y6"/>
<proteinExistence type="inferred from homology"/>
<keyword evidence="4 7" id="KW-1133">Transmembrane helix</keyword>
<accession>A0A4Y9Y2Y6</accession>
<evidence type="ECO:0000256" key="2">
    <source>
        <dbReference type="ARBA" id="ARBA00009508"/>
    </source>
</evidence>
<dbReference type="OrthoDB" id="275715at2759"/>
<comment type="caution">
    <text evidence="9">The sequence shown here is derived from an EMBL/GenBank/DDBJ whole genome shotgun (WGS) entry which is preliminary data.</text>
</comment>
<dbReference type="GO" id="GO:0005739">
    <property type="term" value="C:mitochondrion"/>
    <property type="evidence" value="ECO:0007669"/>
    <property type="project" value="UniProtKB-SubCell"/>
</dbReference>
<dbReference type="GO" id="GO:0016226">
    <property type="term" value="P:iron-sulfur cluster assembly"/>
    <property type="evidence" value="ECO:0007669"/>
    <property type="project" value="InterPro"/>
</dbReference>
<evidence type="ECO:0000256" key="3">
    <source>
        <dbReference type="ARBA" id="ARBA00022692"/>
    </source>
</evidence>
<gene>
    <name evidence="9" type="ORF">EVG20_g8806</name>
</gene>
<keyword evidence="10" id="KW-1185">Reference proteome</keyword>
<comment type="similarity">
    <text evidence="2">Belongs to the complex I LYR family.</text>
</comment>
<feature type="region of interest" description="Disordered" evidence="6">
    <location>
        <begin position="301"/>
        <end position="321"/>
    </location>
</feature>
<evidence type="ECO:0000313" key="9">
    <source>
        <dbReference type="EMBL" id="TFY56745.1"/>
    </source>
</evidence>
<dbReference type="InterPro" id="IPR008011">
    <property type="entry name" value="Complex1_LYR_dom"/>
</dbReference>
<sequence length="321" mass="35192">MVNPPSAKSLLHLYASMLRTSRTFSSYNFREYFLRRTKSTFRAIQNEQDPAKLSQFYKDSAKELAVLKRSAIVNQLYGGWRLVVEKQKPICSRCLRRAIPTRLGRALRLPPLPVYLSPHTTVLALYYASKHTTLPNHNAPHIATMSTQPIRRMESYGEKAARKFKQEPLVPLGALATTVALIIAANKLRKGESRALNTWLRVRIVAQGLTIAAVVAGTYVYGKKPEPVPAQAEVREAPDARGFEDRLKAAEEAHAFEMGQSVAGPAVVVKEAAGVKPAPVPAQTKGGAGAGAGSWYSWSRWVGGSKTEGKKDSDKPQTPSS</sequence>
<dbReference type="Pfam" id="PF04588">
    <property type="entry name" value="HIG_1_N"/>
    <property type="match status" value="1"/>
</dbReference>
<protein>
    <recommendedName>
        <fullName evidence="8">HIG1 domain-containing protein</fullName>
    </recommendedName>
</protein>
<dbReference type="Gene3D" id="6.10.140.1320">
    <property type="match status" value="1"/>
</dbReference>
<evidence type="ECO:0000256" key="6">
    <source>
        <dbReference type="SAM" id="MobiDB-lite"/>
    </source>
</evidence>
<keyword evidence="3 7" id="KW-0812">Transmembrane</keyword>
<evidence type="ECO:0000256" key="1">
    <source>
        <dbReference type="ARBA" id="ARBA00004173"/>
    </source>
</evidence>
<feature type="transmembrane region" description="Helical" evidence="7">
    <location>
        <begin position="200"/>
        <end position="221"/>
    </location>
</feature>
<dbReference type="Proteomes" id="UP000298327">
    <property type="component" value="Unassembled WGS sequence"/>
</dbReference>
<evidence type="ECO:0000256" key="7">
    <source>
        <dbReference type="SAM" id="Phobius"/>
    </source>
</evidence>
<feature type="transmembrane region" description="Helical" evidence="7">
    <location>
        <begin position="169"/>
        <end position="188"/>
    </location>
</feature>
<evidence type="ECO:0000259" key="8">
    <source>
        <dbReference type="PROSITE" id="PS51503"/>
    </source>
</evidence>
<dbReference type="InterPro" id="IPR051522">
    <property type="entry name" value="ISC_assembly_LYR"/>
</dbReference>
<reference evidence="9 10" key="1">
    <citation type="submission" date="2019-02" db="EMBL/GenBank/DDBJ databases">
        <title>Genome sequencing of the rare red list fungi Dentipellis fragilis.</title>
        <authorList>
            <person name="Buettner E."/>
            <person name="Kellner H."/>
        </authorList>
    </citation>
    <scope>NUCLEOTIDE SEQUENCE [LARGE SCALE GENOMIC DNA]</scope>
    <source>
        <strain evidence="9 10">DSM 105465</strain>
    </source>
</reference>
<keyword evidence="5 7" id="KW-0472">Membrane</keyword>
<dbReference type="GO" id="GO:1990221">
    <property type="term" value="C:L-cysteine desulfurase complex"/>
    <property type="evidence" value="ECO:0007669"/>
    <property type="project" value="TreeGrafter"/>
</dbReference>
<comment type="subcellular location">
    <subcellularLocation>
        <location evidence="1">Mitochondrion</location>
    </subcellularLocation>
</comment>
<dbReference type="AlphaFoldDB" id="A0A4Y9Y2Y6"/>
<dbReference type="EMBL" id="SEOQ01000802">
    <property type="protein sequence ID" value="TFY56745.1"/>
    <property type="molecule type" value="Genomic_DNA"/>
</dbReference>
<organism evidence="9 10">
    <name type="scientific">Dentipellis fragilis</name>
    <dbReference type="NCBI Taxonomy" id="205917"/>
    <lineage>
        <taxon>Eukaryota</taxon>
        <taxon>Fungi</taxon>
        <taxon>Dikarya</taxon>
        <taxon>Basidiomycota</taxon>
        <taxon>Agaricomycotina</taxon>
        <taxon>Agaricomycetes</taxon>
        <taxon>Russulales</taxon>
        <taxon>Hericiaceae</taxon>
        <taxon>Dentipellis</taxon>
    </lineage>
</organism>
<evidence type="ECO:0000313" key="10">
    <source>
        <dbReference type="Proteomes" id="UP000298327"/>
    </source>
</evidence>
<evidence type="ECO:0000256" key="4">
    <source>
        <dbReference type="ARBA" id="ARBA00022989"/>
    </source>
</evidence>